<accession>A0ABS2KA31</accession>
<dbReference type="InterPro" id="IPR025789">
    <property type="entry name" value="DOT1_dom"/>
</dbReference>
<comment type="caution">
    <text evidence="5">The sequence shown here is derived from an EMBL/GenBank/DDBJ whole genome shotgun (WGS) entry which is preliminary data.</text>
</comment>
<dbReference type="EMBL" id="JADIKF010000029">
    <property type="protein sequence ID" value="MBM7128055.1"/>
    <property type="molecule type" value="Genomic_DNA"/>
</dbReference>
<keyword evidence="2" id="KW-0808">Transferase</keyword>
<proteinExistence type="predicted"/>
<dbReference type="RefSeq" id="WP_204629669.1">
    <property type="nucleotide sequence ID" value="NZ_BSOC01000012.1"/>
</dbReference>
<dbReference type="CDD" id="cd02440">
    <property type="entry name" value="AdoMet_MTases"/>
    <property type="match status" value="1"/>
</dbReference>
<dbReference type="SUPFAM" id="SSF53335">
    <property type="entry name" value="S-adenosyl-L-methionine-dependent methyltransferases"/>
    <property type="match status" value="1"/>
</dbReference>
<gene>
    <name evidence="5" type="ORF">ISS99_00830</name>
</gene>
<evidence type="ECO:0000313" key="5">
    <source>
        <dbReference type="EMBL" id="MBM7128055.1"/>
    </source>
</evidence>
<dbReference type="PANTHER" id="PTHR13610:SF11">
    <property type="entry name" value="METHYLTRANSFERASE DOMAIN-CONTAINING PROTEIN"/>
    <property type="match status" value="1"/>
</dbReference>
<sequence>MTHALQNLLATCEDQRSLREPDQLRQRVEMLDSLEDELFDATNVGEDLRRRATAVIDELEAINQAIYRDIQSEIRRGENASLLKWMRACAADGLPRGEGYDALDVLLSGVLPFEAPTGSIAALAPDMVFYQPTPARHIVDAIERLSLNENDVLVDLGSGLGHVPLLAAICSRARCVGIEVEPVYVACAQRCAQALQLSNASFLQQNVCAGDFSEGTVFYLYTPFTGDTLREALDRLAQEAAKRSIRLCTLGPVTSVIAREPWLISADDLRTDRVAVFASVRSK</sequence>
<evidence type="ECO:0000256" key="3">
    <source>
        <dbReference type="ARBA" id="ARBA00022691"/>
    </source>
</evidence>
<evidence type="ECO:0000256" key="2">
    <source>
        <dbReference type="ARBA" id="ARBA00022679"/>
    </source>
</evidence>
<dbReference type="Proteomes" id="UP001430193">
    <property type="component" value="Unassembled WGS sequence"/>
</dbReference>
<dbReference type="Pfam" id="PF08123">
    <property type="entry name" value="DOT1"/>
    <property type="match status" value="1"/>
</dbReference>
<keyword evidence="3" id="KW-0949">S-adenosyl-L-methionine</keyword>
<name>A0ABS2KA31_9GAMM</name>
<evidence type="ECO:0000313" key="6">
    <source>
        <dbReference type="Proteomes" id="UP001430193"/>
    </source>
</evidence>
<dbReference type="InterPro" id="IPR026170">
    <property type="entry name" value="FAM173A/B"/>
</dbReference>
<feature type="domain" description="DOT1" evidence="4">
    <location>
        <begin position="136"/>
        <end position="196"/>
    </location>
</feature>
<dbReference type="PANTHER" id="PTHR13610">
    <property type="entry name" value="METHYLTRANSFERASE DOMAIN-CONTAINING PROTEIN"/>
    <property type="match status" value="1"/>
</dbReference>
<evidence type="ECO:0000256" key="1">
    <source>
        <dbReference type="ARBA" id="ARBA00022603"/>
    </source>
</evidence>
<organism evidence="5 6">
    <name type="scientific">Dyella mobilis</name>
    <dbReference type="NCBI Taxonomy" id="1849582"/>
    <lineage>
        <taxon>Bacteria</taxon>
        <taxon>Pseudomonadati</taxon>
        <taxon>Pseudomonadota</taxon>
        <taxon>Gammaproteobacteria</taxon>
        <taxon>Lysobacterales</taxon>
        <taxon>Rhodanobacteraceae</taxon>
        <taxon>Dyella</taxon>
    </lineage>
</organism>
<dbReference type="InterPro" id="IPR029063">
    <property type="entry name" value="SAM-dependent_MTases_sf"/>
</dbReference>
<reference evidence="5" key="1">
    <citation type="submission" date="2020-10" db="EMBL/GenBank/DDBJ databases">
        <title>Phylogeny of dyella-like bacteria.</title>
        <authorList>
            <person name="Fu J."/>
        </authorList>
    </citation>
    <scope>NUCLEOTIDE SEQUENCE</scope>
    <source>
        <strain evidence="5">DHON07</strain>
    </source>
</reference>
<keyword evidence="1" id="KW-0489">Methyltransferase</keyword>
<evidence type="ECO:0000259" key="4">
    <source>
        <dbReference type="Pfam" id="PF08123"/>
    </source>
</evidence>
<dbReference type="Gene3D" id="3.40.50.150">
    <property type="entry name" value="Vaccinia Virus protein VP39"/>
    <property type="match status" value="1"/>
</dbReference>
<protein>
    <recommendedName>
        <fullName evidence="4">DOT1 domain-containing protein</fullName>
    </recommendedName>
</protein>
<keyword evidence="6" id="KW-1185">Reference proteome</keyword>